<feature type="transmembrane region" description="Helical" evidence="2">
    <location>
        <begin position="21"/>
        <end position="44"/>
    </location>
</feature>
<protein>
    <recommendedName>
        <fullName evidence="5">Sortase</fullName>
    </recommendedName>
</protein>
<keyword evidence="2" id="KW-0812">Transmembrane</keyword>
<dbReference type="InterPro" id="IPR005754">
    <property type="entry name" value="Sortase"/>
</dbReference>
<keyword evidence="1" id="KW-0378">Hydrolase</keyword>
<reference evidence="4" key="1">
    <citation type="submission" date="2017-09" db="EMBL/GenBank/DDBJ databases">
        <title>Depth-based differentiation of microbial function through sediment-hosted aquifers and enrichment of novel symbionts in the deep terrestrial subsurface.</title>
        <authorList>
            <person name="Probst A.J."/>
            <person name="Ladd B."/>
            <person name="Jarett J.K."/>
            <person name="Geller-Mcgrath D.E."/>
            <person name="Sieber C.M.K."/>
            <person name="Emerson J.B."/>
            <person name="Anantharaman K."/>
            <person name="Thomas B.C."/>
            <person name="Malmstrom R."/>
            <person name="Stieglmeier M."/>
            <person name="Klingl A."/>
            <person name="Woyke T."/>
            <person name="Ryan C.M."/>
            <person name="Banfield J.F."/>
        </authorList>
    </citation>
    <scope>NUCLEOTIDE SEQUENCE [LARGE SCALE GENOMIC DNA]</scope>
</reference>
<gene>
    <name evidence="3" type="ORF">COX64_01155</name>
</gene>
<sequence>MPFELDQRQRSLKDLSFVLSYLGFLLITAGTVLLLIPALPWVYYRINVEATSNEVETLTGFIGIGSVDGISPTPTAIVGSGTPIPIITREVKPPVKLPSFDASLPTQNTLTIPRIGVNAVLQEGTDSKKALYRGVWRVPEFGTPLKNDNPIILAAHRFGYIEWSSTFRKTNTFANLPNVKVGDTFQLTWDQRAFVYKVYKTEEGKLLTDYNA</sequence>
<proteinExistence type="predicted"/>
<organism evidence="3 4">
    <name type="scientific">Candidatus Dojkabacteria bacterium CG_4_10_14_0_2_um_filter_Dojkabacteria_WS6_41_15</name>
    <dbReference type="NCBI Taxonomy" id="2014249"/>
    <lineage>
        <taxon>Bacteria</taxon>
        <taxon>Candidatus Dojkabacteria</taxon>
    </lineage>
</organism>
<dbReference type="EMBL" id="PFQB01000025">
    <property type="protein sequence ID" value="PJA15129.1"/>
    <property type="molecule type" value="Genomic_DNA"/>
</dbReference>
<dbReference type="GO" id="GO:0016787">
    <property type="term" value="F:hydrolase activity"/>
    <property type="evidence" value="ECO:0007669"/>
    <property type="project" value="UniProtKB-KW"/>
</dbReference>
<dbReference type="InterPro" id="IPR023365">
    <property type="entry name" value="Sortase_dom-sf"/>
</dbReference>
<dbReference type="Proteomes" id="UP000228952">
    <property type="component" value="Unassembled WGS sequence"/>
</dbReference>
<evidence type="ECO:0000256" key="2">
    <source>
        <dbReference type="SAM" id="Phobius"/>
    </source>
</evidence>
<evidence type="ECO:0000313" key="4">
    <source>
        <dbReference type="Proteomes" id="UP000228952"/>
    </source>
</evidence>
<dbReference type="SUPFAM" id="SSF63817">
    <property type="entry name" value="Sortase"/>
    <property type="match status" value="1"/>
</dbReference>
<dbReference type="CDD" id="cd00004">
    <property type="entry name" value="Sortase"/>
    <property type="match status" value="1"/>
</dbReference>
<name>A0A2M7W2P1_9BACT</name>
<dbReference type="Gene3D" id="2.40.260.10">
    <property type="entry name" value="Sortase"/>
    <property type="match status" value="1"/>
</dbReference>
<accession>A0A2M7W2P1</accession>
<feature type="non-terminal residue" evidence="3">
    <location>
        <position position="212"/>
    </location>
</feature>
<evidence type="ECO:0008006" key="5">
    <source>
        <dbReference type="Google" id="ProtNLM"/>
    </source>
</evidence>
<keyword evidence="2" id="KW-1133">Transmembrane helix</keyword>
<keyword evidence="2" id="KW-0472">Membrane</keyword>
<evidence type="ECO:0000313" key="3">
    <source>
        <dbReference type="EMBL" id="PJA15129.1"/>
    </source>
</evidence>
<comment type="caution">
    <text evidence="3">The sequence shown here is derived from an EMBL/GenBank/DDBJ whole genome shotgun (WGS) entry which is preliminary data.</text>
</comment>
<dbReference type="Pfam" id="PF04203">
    <property type="entry name" value="Sortase"/>
    <property type="match status" value="1"/>
</dbReference>
<evidence type="ECO:0000256" key="1">
    <source>
        <dbReference type="ARBA" id="ARBA00022801"/>
    </source>
</evidence>
<dbReference type="AlphaFoldDB" id="A0A2M7W2P1"/>